<dbReference type="PANTHER" id="PTHR30143">
    <property type="entry name" value="ACID HYDRATASE"/>
    <property type="match status" value="1"/>
</dbReference>
<keyword evidence="4" id="KW-1185">Reference proteome</keyword>
<dbReference type="Pfam" id="PF01557">
    <property type="entry name" value="FAA_hydrolase"/>
    <property type="match status" value="1"/>
</dbReference>
<dbReference type="InterPro" id="IPR050772">
    <property type="entry name" value="Hydratase-Decarb/MhpD_sf"/>
</dbReference>
<protein>
    <submittedName>
        <fullName evidence="3">4-oxalocrotonate decarboxylase</fullName>
    </submittedName>
</protein>
<accession>A0ABQ1RB41</accession>
<evidence type="ECO:0000313" key="4">
    <source>
        <dbReference type="Proteomes" id="UP000614272"/>
    </source>
</evidence>
<reference evidence="4" key="1">
    <citation type="journal article" date="2019" name="Int. J. Syst. Evol. Microbiol.">
        <title>The Global Catalogue of Microorganisms (GCM) 10K type strain sequencing project: providing services to taxonomists for standard genome sequencing and annotation.</title>
        <authorList>
            <consortium name="The Broad Institute Genomics Platform"/>
            <consortium name="The Broad Institute Genome Sequencing Center for Infectious Disease"/>
            <person name="Wu L."/>
            <person name="Ma J."/>
        </authorList>
    </citation>
    <scope>NUCLEOTIDE SEQUENCE [LARGE SCALE GENOMIC DNA]</scope>
    <source>
        <strain evidence="4">CGMCC 1.12923</strain>
    </source>
</reference>
<keyword evidence="1" id="KW-0456">Lyase</keyword>
<name>A0ABQ1RB41_9ALTE</name>
<organism evidence="3 4">
    <name type="scientific">Lacimicrobium alkaliphilum</name>
    <dbReference type="NCBI Taxonomy" id="1526571"/>
    <lineage>
        <taxon>Bacteria</taxon>
        <taxon>Pseudomonadati</taxon>
        <taxon>Pseudomonadota</taxon>
        <taxon>Gammaproteobacteria</taxon>
        <taxon>Alteromonadales</taxon>
        <taxon>Alteromonadaceae</taxon>
        <taxon>Lacimicrobium</taxon>
    </lineage>
</organism>
<dbReference type="Proteomes" id="UP000614272">
    <property type="component" value="Unassembled WGS sequence"/>
</dbReference>
<dbReference type="InterPro" id="IPR036663">
    <property type="entry name" value="Fumarylacetoacetase_C_sf"/>
</dbReference>
<dbReference type="InterPro" id="IPR011234">
    <property type="entry name" value="Fumarylacetoacetase-like_C"/>
</dbReference>
<gene>
    <name evidence="3" type="ORF">GCM10011357_15890</name>
</gene>
<dbReference type="EMBL" id="BMGJ01000005">
    <property type="protein sequence ID" value="GGD61370.1"/>
    <property type="molecule type" value="Genomic_DNA"/>
</dbReference>
<dbReference type="RefSeq" id="WP_099033685.1">
    <property type="nucleotide sequence ID" value="NZ_BMGJ01000005.1"/>
</dbReference>
<dbReference type="Gene3D" id="3.90.850.10">
    <property type="entry name" value="Fumarylacetoacetase-like, C-terminal domain"/>
    <property type="match status" value="1"/>
</dbReference>
<dbReference type="SUPFAM" id="SSF56529">
    <property type="entry name" value="FAH"/>
    <property type="match status" value="1"/>
</dbReference>
<dbReference type="PANTHER" id="PTHR30143:SF0">
    <property type="entry name" value="2-KETO-4-PENTENOATE HYDRATASE"/>
    <property type="match status" value="1"/>
</dbReference>
<evidence type="ECO:0000256" key="1">
    <source>
        <dbReference type="ARBA" id="ARBA00023239"/>
    </source>
</evidence>
<comment type="caution">
    <text evidence="3">The sequence shown here is derived from an EMBL/GenBank/DDBJ whole genome shotgun (WGS) entry which is preliminary data.</text>
</comment>
<feature type="domain" description="Fumarylacetoacetase-like C-terminal" evidence="2">
    <location>
        <begin position="103"/>
        <end position="254"/>
    </location>
</feature>
<evidence type="ECO:0000313" key="3">
    <source>
        <dbReference type="EMBL" id="GGD61370.1"/>
    </source>
</evidence>
<evidence type="ECO:0000259" key="2">
    <source>
        <dbReference type="Pfam" id="PF01557"/>
    </source>
</evidence>
<sequence>MNNKQHQTQQLAERLDKAAITATATPQLSQDYPEINLSQAYQIQQASIARRLSRKEKLVGVKMGFTSRAKMVQMGVEDLIWGQLTDSMQLVEGGMLNMQHYVHPRIEPEIAFRLKTSLKGKVSLTEAMAAVDGIAPALEIIDSRYANFKFSLTDVVADNSSSSAFVLGPWCSPGENIANQAMILNINGRAKEVGSSSAILGNPYRSLVEAARLAGESGLCLEAGWTVLAGAATAAQALPANSHIQLKTSGLGDVHLYTSDPKQGGSA</sequence>
<proteinExistence type="predicted"/>